<dbReference type="VEuPathDB" id="VectorBase:HLOH_060226"/>
<dbReference type="OrthoDB" id="6513795at2759"/>
<feature type="compositionally biased region" description="Polar residues" evidence="1">
    <location>
        <begin position="536"/>
        <end position="551"/>
    </location>
</feature>
<name>A0A9J6GS15_HAELO</name>
<reference evidence="2 3" key="1">
    <citation type="journal article" date="2020" name="Cell">
        <title>Large-Scale Comparative Analyses of Tick Genomes Elucidate Their Genetic Diversity and Vector Capacities.</title>
        <authorList>
            <consortium name="Tick Genome and Microbiome Consortium (TIGMIC)"/>
            <person name="Jia N."/>
            <person name="Wang J."/>
            <person name="Shi W."/>
            <person name="Du L."/>
            <person name="Sun Y."/>
            <person name="Zhan W."/>
            <person name="Jiang J.F."/>
            <person name="Wang Q."/>
            <person name="Zhang B."/>
            <person name="Ji P."/>
            <person name="Bell-Sakyi L."/>
            <person name="Cui X.M."/>
            <person name="Yuan T.T."/>
            <person name="Jiang B.G."/>
            <person name="Yang W.F."/>
            <person name="Lam T.T."/>
            <person name="Chang Q.C."/>
            <person name="Ding S.J."/>
            <person name="Wang X.J."/>
            <person name="Zhu J.G."/>
            <person name="Ruan X.D."/>
            <person name="Zhao L."/>
            <person name="Wei J.T."/>
            <person name="Ye R.Z."/>
            <person name="Que T.C."/>
            <person name="Du C.H."/>
            <person name="Zhou Y.H."/>
            <person name="Cheng J.X."/>
            <person name="Dai P.F."/>
            <person name="Guo W.B."/>
            <person name="Han X.H."/>
            <person name="Huang E.J."/>
            <person name="Li L.F."/>
            <person name="Wei W."/>
            <person name="Gao Y.C."/>
            <person name="Liu J.Z."/>
            <person name="Shao H.Z."/>
            <person name="Wang X."/>
            <person name="Wang C.C."/>
            <person name="Yang T.C."/>
            <person name="Huo Q.B."/>
            <person name="Li W."/>
            <person name="Chen H.Y."/>
            <person name="Chen S.E."/>
            <person name="Zhou L.G."/>
            <person name="Ni X.B."/>
            <person name="Tian J.H."/>
            <person name="Sheng Y."/>
            <person name="Liu T."/>
            <person name="Pan Y.S."/>
            <person name="Xia L.Y."/>
            <person name="Li J."/>
            <person name="Zhao F."/>
            <person name="Cao W.C."/>
        </authorList>
    </citation>
    <scope>NUCLEOTIDE SEQUENCE [LARGE SCALE GENOMIC DNA]</scope>
    <source>
        <strain evidence="2">HaeL-2018</strain>
    </source>
</reference>
<evidence type="ECO:0000313" key="2">
    <source>
        <dbReference type="EMBL" id="KAH9378253.1"/>
    </source>
</evidence>
<feature type="region of interest" description="Disordered" evidence="1">
    <location>
        <begin position="489"/>
        <end position="596"/>
    </location>
</feature>
<evidence type="ECO:0000256" key="1">
    <source>
        <dbReference type="SAM" id="MobiDB-lite"/>
    </source>
</evidence>
<keyword evidence="3" id="KW-1185">Reference proteome</keyword>
<protein>
    <submittedName>
        <fullName evidence="2">Uncharacterized protein</fullName>
    </submittedName>
</protein>
<dbReference type="AlphaFoldDB" id="A0A9J6GS15"/>
<organism evidence="2 3">
    <name type="scientific">Haemaphysalis longicornis</name>
    <name type="common">Bush tick</name>
    <dbReference type="NCBI Taxonomy" id="44386"/>
    <lineage>
        <taxon>Eukaryota</taxon>
        <taxon>Metazoa</taxon>
        <taxon>Ecdysozoa</taxon>
        <taxon>Arthropoda</taxon>
        <taxon>Chelicerata</taxon>
        <taxon>Arachnida</taxon>
        <taxon>Acari</taxon>
        <taxon>Parasitiformes</taxon>
        <taxon>Ixodida</taxon>
        <taxon>Ixodoidea</taxon>
        <taxon>Ixodidae</taxon>
        <taxon>Haemaphysalinae</taxon>
        <taxon>Haemaphysalis</taxon>
    </lineage>
</organism>
<comment type="caution">
    <text evidence="2">The sequence shown here is derived from an EMBL/GenBank/DDBJ whole genome shotgun (WGS) entry which is preliminary data.</text>
</comment>
<gene>
    <name evidence="2" type="ORF">HPB48_000059</name>
</gene>
<evidence type="ECO:0000313" key="3">
    <source>
        <dbReference type="Proteomes" id="UP000821853"/>
    </source>
</evidence>
<sequence length="596" mass="64685">MNRPMPASEKLARVLGEAKLRYLLKPTSRRSSLVHRINKALRREDYHTVIVLLRQLGVRPNSRVYNRIVQDIVFNRRHRNLGYNKDQDVISMLLERSRKHVPRSLEPLESRPNGPSELREEVVELLENLRRPESNKEYSPLAEILQREKHRRHPSRSRGLYDSSKKEEMIEALLELSKRAPTTERTSELRKEITKALLNAGHGPVSTHGTQPRHLSKLVSVQSATHTEARPHGLTQANAYSTAYQMSAGTAPAPMPVFPAQASTLEVTRQLTQQPQPTTMLGFNGISTATSGQPFPQPYPQFVPQTYFPNGGSRVSDQSTLLNQQYVVPTGNVYGSTQGQSAATMTSGTGVYSGYATVPTSTAYMSQYATHPYYLGTSLYGGHPHYVVEGHEAPGTRWQLRVWRHHPGVSYVAPGFGGFQSSHLGSVVARARETVTNGLQLGSQPGHFGFTTFGSGLPGGTISATSSQYVVKSPDGSVVLSRQPLYGSVTPGAPSSSVVVSQTKTTKTISGTTVPTVSSGLSGSSFQSSVEGAGSSGTTKSESLSEITQTKQSSSLLNSLDSNSDSQNKESLFGSDGASSSSTQSDSGLSQSKLRR</sequence>
<proteinExistence type="predicted"/>
<feature type="compositionally biased region" description="Low complexity" evidence="1">
    <location>
        <begin position="552"/>
        <end position="596"/>
    </location>
</feature>
<feature type="compositionally biased region" description="Low complexity" evidence="1">
    <location>
        <begin position="495"/>
        <end position="530"/>
    </location>
</feature>
<dbReference type="Proteomes" id="UP000821853">
    <property type="component" value="Unassembled WGS sequence"/>
</dbReference>
<accession>A0A9J6GS15</accession>
<dbReference type="EMBL" id="JABSTR010000008">
    <property type="protein sequence ID" value="KAH9378253.1"/>
    <property type="molecule type" value="Genomic_DNA"/>
</dbReference>